<keyword evidence="6" id="KW-0800">Toxin</keyword>
<name>A0A5C7ELR7_9PROT</name>
<evidence type="ECO:0000313" key="9">
    <source>
        <dbReference type="Proteomes" id="UP000321201"/>
    </source>
</evidence>
<comment type="caution">
    <text evidence="8">The sequence shown here is derived from an EMBL/GenBank/DDBJ whole genome shotgun (WGS) entry which is preliminary data.</text>
</comment>
<dbReference type="Proteomes" id="UP000321201">
    <property type="component" value="Unassembled WGS sequence"/>
</dbReference>
<keyword evidence="1 6" id="KW-1277">Toxin-antitoxin system</keyword>
<keyword evidence="9" id="KW-1185">Reference proteome</keyword>
<protein>
    <recommendedName>
        <fullName evidence="6">Ribonuclease VapC</fullName>
        <shortName evidence="6">RNase VapC</shortName>
        <ecNumber evidence="6">3.1.-.-</ecNumber>
    </recommendedName>
    <alternativeName>
        <fullName evidence="6">Toxin VapC</fullName>
    </alternativeName>
</protein>
<dbReference type="InParanoid" id="A0A5C7ELR7"/>
<dbReference type="Gene3D" id="3.40.50.1010">
    <property type="entry name" value="5'-nuclease"/>
    <property type="match status" value="1"/>
</dbReference>
<accession>A0A5C7ELR7</accession>
<gene>
    <name evidence="6" type="primary">vapC</name>
    <name evidence="8" type="ORF">FR698_01980</name>
</gene>
<feature type="binding site" evidence="6">
    <location>
        <position position="6"/>
    </location>
    <ligand>
        <name>Mg(2+)</name>
        <dbReference type="ChEBI" id="CHEBI:18420"/>
    </ligand>
</feature>
<dbReference type="GO" id="GO:0004540">
    <property type="term" value="F:RNA nuclease activity"/>
    <property type="evidence" value="ECO:0007669"/>
    <property type="project" value="InterPro"/>
</dbReference>
<dbReference type="GO" id="GO:0090729">
    <property type="term" value="F:toxin activity"/>
    <property type="evidence" value="ECO:0007669"/>
    <property type="project" value="UniProtKB-KW"/>
</dbReference>
<comment type="similarity">
    <text evidence="6">Belongs to the PINc/VapC protein family.</text>
</comment>
<comment type="function">
    <text evidence="6">Toxic component of a toxin-antitoxin (TA) system. An RNase.</text>
</comment>
<evidence type="ECO:0000256" key="1">
    <source>
        <dbReference type="ARBA" id="ARBA00022649"/>
    </source>
</evidence>
<proteinExistence type="inferred from homology"/>
<feature type="domain" description="PIN" evidence="7">
    <location>
        <begin position="4"/>
        <end position="123"/>
    </location>
</feature>
<evidence type="ECO:0000313" key="8">
    <source>
        <dbReference type="EMBL" id="TXF13329.1"/>
    </source>
</evidence>
<dbReference type="InterPro" id="IPR002716">
    <property type="entry name" value="PIN_dom"/>
</dbReference>
<feature type="binding site" evidence="6">
    <location>
        <position position="98"/>
    </location>
    <ligand>
        <name>Mg(2+)</name>
        <dbReference type="ChEBI" id="CHEBI:18420"/>
    </ligand>
</feature>
<dbReference type="InterPro" id="IPR044153">
    <property type="entry name" value="PIN_Pae0151-like"/>
</dbReference>
<dbReference type="SUPFAM" id="SSF88723">
    <property type="entry name" value="PIN domain-like"/>
    <property type="match status" value="1"/>
</dbReference>
<dbReference type="EMBL" id="VPFL01000002">
    <property type="protein sequence ID" value="TXF13329.1"/>
    <property type="molecule type" value="Genomic_DNA"/>
</dbReference>
<keyword evidence="3 6" id="KW-0479">Metal-binding</keyword>
<dbReference type="CDD" id="cd09873">
    <property type="entry name" value="PIN_Pae0151-like"/>
    <property type="match status" value="1"/>
</dbReference>
<dbReference type="InterPro" id="IPR022907">
    <property type="entry name" value="VapC_family"/>
</dbReference>
<dbReference type="Pfam" id="PF01850">
    <property type="entry name" value="PIN"/>
    <property type="match status" value="1"/>
</dbReference>
<dbReference type="EC" id="3.1.-.-" evidence="6"/>
<dbReference type="HAMAP" id="MF_00265">
    <property type="entry name" value="VapC_Nob1"/>
    <property type="match status" value="1"/>
</dbReference>
<dbReference type="InterPro" id="IPR029060">
    <property type="entry name" value="PIN-like_dom_sf"/>
</dbReference>
<dbReference type="RefSeq" id="WP_147798503.1">
    <property type="nucleotide sequence ID" value="NZ_VPFL01000002.1"/>
</dbReference>
<keyword evidence="2 6" id="KW-0540">Nuclease</keyword>
<organism evidence="8 9">
    <name type="scientific">Pelomicrobium methylotrophicum</name>
    <dbReference type="NCBI Taxonomy" id="2602750"/>
    <lineage>
        <taxon>Bacteria</taxon>
        <taxon>Pseudomonadati</taxon>
        <taxon>Pseudomonadota</taxon>
        <taxon>Hydrogenophilia</taxon>
        <taxon>Hydrogenophilia incertae sedis</taxon>
        <taxon>Pelomicrobium</taxon>
    </lineage>
</organism>
<sequence length="143" mass="15523">MTWVVDASVAVKWFVEEARSMAARTVLASGKPIIAPDLIVAEVCNTAWKKARRGEISWAQAEALVQALPLSFEKLVETAPLAPRALELARQFDHPAYDCFYLALADSASATLVTDDARVVELARAARRSKLVKTLAALETRGG</sequence>
<evidence type="ECO:0000256" key="3">
    <source>
        <dbReference type="ARBA" id="ARBA00022723"/>
    </source>
</evidence>
<comment type="cofactor">
    <cofactor evidence="6">
        <name>Mg(2+)</name>
        <dbReference type="ChEBI" id="CHEBI:18420"/>
    </cofactor>
</comment>
<dbReference type="OrthoDB" id="1494007at2"/>
<keyword evidence="4 6" id="KW-0378">Hydrolase</keyword>
<dbReference type="InterPro" id="IPR051619">
    <property type="entry name" value="TypeII_TA_RNase_PINc/VapC"/>
</dbReference>
<dbReference type="GO" id="GO:0000287">
    <property type="term" value="F:magnesium ion binding"/>
    <property type="evidence" value="ECO:0007669"/>
    <property type="project" value="UniProtKB-UniRule"/>
</dbReference>
<evidence type="ECO:0000256" key="6">
    <source>
        <dbReference type="HAMAP-Rule" id="MF_00265"/>
    </source>
</evidence>
<reference evidence="8 9" key="1">
    <citation type="submission" date="2019-08" db="EMBL/GenBank/DDBJ databases">
        <title>Pelomicrobium methylotrophicum gen. nov., sp. nov. a moderately thermophilic, facultatively anaerobic, lithoautotrophic and methylotrophic bacterium isolated from a terrestrial mud volcano.</title>
        <authorList>
            <person name="Slobodkina G.B."/>
            <person name="Merkel A.Y."/>
            <person name="Slobodkin A.I."/>
        </authorList>
    </citation>
    <scope>NUCLEOTIDE SEQUENCE [LARGE SCALE GENOMIC DNA]</scope>
    <source>
        <strain evidence="8 9">SM250</strain>
    </source>
</reference>
<dbReference type="AlphaFoldDB" id="A0A5C7ELR7"/>
<keyword evidence="5 6" id="KW-0460">Magnesium</keyword>
<evidence type="ECO:0000259" key="7">
    <source>
        <dbReference type="Pfam" id="PF01850"/>
    </source>
</evidence>
<evidence type="ECO:0000256" key="2">
    <source>
        <dbReference type="ARBA" id="ARBA00022722"/>
    </source>
</evidence>
<evidence type="ECO:0000256" key="4">
    <source>
        <dbReference type="ARBA" id="ARBA00022801"/>
    </source>
</evidence>
<dbReference type="PANTHER" id="PTHR35901">
    <property type="entry name" value="RIBONUCLEASE VAPC3"/>
    <property type="match status" value="1"/>
</dbReference>
<dbReference type="GO" id="GO:0016787">
    <property type="term" value="F:hydrolase activity"/>
    <property type="evidence" value="ECO:0007669"/>
    <property type="project" value="UniProtKB-KW"/>
</dbReference>
<evidence type="ECO:0000256" key="5">
    <source>
        <dbReference type="ARBA" id="ARBA00022842"/>
    </source>
</evidence>
<dbReference type="PANTHER" id="PTHR35901:SF1">
    <property type="entry name" value="EXONUCLEASE VAPC9"/>
    <property type="match status" value="1"/>
</dbReference>